<accession>A0A2V3IKX3</accession>
<dbReference type="Proteomes" id="UP000247409">
    <property type="component" value="Unassembled WGS sequence"/>
</dbReference>
<comment type="caution">
    <text evidence="2">The sequence shown here is derived from an EMBL/GenBank/DDBJ whole genome shotgun (WGS) entry which is preliminary data.</text>
</comment>
<dbReference type="EMBL" id="NBIV01000153">
    <property type="protein sequence ID" value="PXF42689.1"/>
    <property type="molecule type" value="Genomic_DNA"/>
</dbReference>
<dbReference type="SUPFAM" id="SSF56300">
    <property type="entry name" value="Metallo-dependent phosphatases"/>
    <property type="match status" value="1"/>
</dbReference>
<proteinExistence type="predicted"/>
<name>A0A2V3IKX3_9FLOR</name>
<sequence>MFRFASMSCALFVLLFAAPIFCCGFRVCPSSSQVLQYGKCYRSCIPGFEGQGATCAVGGSCNENEDEDRNEASRCRSYIRGNGVNLVVCSPSSFNRGLALTANHEQSFSMIILNDPQLVWWQDPRGGEQCKGEETCKQENAEKEALHQVRAMNAIHELGVWPGSGEAISRPVGVIINGDLTQYFHPREFDLFERYYVLHSNSPHKDVLRYDLYLGLGNHDYANNVADCGWIREFQYLLRFTNGCAQKAVDTIKGMISCNTSDSFPATKVQNFDSGSLAYSWDHENYHFIQLHNYPTYEASSIGISSSMEWLEEDLKLAVAAKRKIIVNLHDLGDHFHGSGRNTFFTMLKNANVLAIFCGHVISNDNVGFQGNIGSIPVFRGGHGGEVNRNRFLLVRFAPTYLRVIVVSSFGGVPRFEKVGDDTYDKTVYF</sequence>
<feature type="signal peptide" evidence="1">
    <location>
        <begin position="1"/>
        <end position="24"/>
    </location>
</feature>
<evidence type="ECO:0000313" key="3">
    <source>
        <dbReference type="Proteomes" id="UP000247409"/>
    </source>
</evidence>
<evidence type="ECO:0000256" key="1">
    <source>
        <dbReference type="SAM" id="SignalP"/>
    </source>
</evidence>
<dbReference type="STRING" id="448386.A0A2V3IKX3"/>
<protein>
    <submittedName>
        <fullName evidence="2">Uncharacterized protein</fullName>
    </submittedName>
</protein>
<evidence type="ECO:0000313" key="2">
    <source>
        <dbReference type="EMBL" id="PXF42689.1"/>
    </source>
</evidence>
<keyword evidence="1" id="KW-0732">Signal</keyword>
<dbReference type="AlphaFoldDB" id="A0A2V3IKX3"/>
<reference evidence="2 3" key="1">
    <citation type="journal article" date="2018" name="Mol. Biol. Evol.">
        <title>Analysis of the draft genome of the red seaweed Gracilariopsis chorda provides insights into genome size evolution in Rhodophyta.</title>
        <authorList>
            <person name="Lee J."/>
            <person name="Yang E.C."/>
            <person name="Graf L."/>
            <person name="Yang J.H."/>
            <person name="Qiu H."/>
            <person name="Zel Zion U."/>
            <person name="Chan C.X."/>
            <person name="Stephens T.G."/>
            <person name="Weber A.P.M."/>
            <person name="Boo G.H."/>
            <person name="Boo S.M."/>
            <person name="Kim K.M."/>
            <person name="Shin Y."/>
            <person name="Jung M."/>
            <person name="Lee S.J."/>
            <person name="Yim H.S."/>
            <person name="Lee J.H."/>
            <person name="Bhattacharya D."/>
            <person name="Yoon H.S."/>
        </authorList>
    </citation>
    <scope>NUCLEOTIDE SEQUENCE [LARGE SCALE GENOMIC DNA]</scope>
    <source>
        <strain evidence="2 3">SKKU-2015</strain>
        <tissue evidence="2">Whole body</tissue>
    </source>
</reference>
<dbReference type="PANTHER" id="PTHR43143">
    <property type="entry name" value="METALLOPHOSPHOESTERASE, CALCINEURIN SUPERFAMILY"/>
    <property type="match status" value="1"/>
</dbReference>
<dbReference type="Gene3D" id="3.60.21.10">
    <property type="match status" value="1"/>
</dbReference>
<organism evidence="2 3">
    <name type="scientific">Gracilariopsis chorda</name>
    <dbReference type="NCBI Taxonomy" id="448386"/>
    <lineage>
        <taxon>Eukaryota</taxon>
        <taxon>Rhodophyta</taxon>
        <taxon>Florideophyceae</taxon>
        <taxon>Rhodymeniophycidae</taxon>
        <taxon>Gracilariales</taxon>
        <taxon>Gracilariaceae</taxon>
        <taxon>Gracilariopsis</taxon>
    </lineage>
</organism>
<keyword evidence="3" id="KW-1185">Reference proteome</keyword>
<dbReference type="InterPro" id="IPR051918">
    <property type="entry name" value="STPP_CPPED1"/>
</dbReference>
<dbReference type="InterPro" id="IPR029052">
    <property type="entry name" value="Metallo-depent_PP-like"/>
</dbReference>
<feature type="chain" id="PRO_5015999117" evidence="1">
    <location>
        <begin position="25"/>
        <end position="430"/>
    </location>
</feature>
<gene>
    <name evidence="2" type="ORF">BWQ96_07575</name>
</gene>
<dbReference type="PANTHER" id="PTHR43143:SF1">
    <property type="entry name" value="SERINE_THREONINE-PROTEIN PHOSPHATASE CPPED1"/>
    <property type="match status" value="1"/>
</dbReference>
<dbReference type="OrthoDB" id="412308at2759"/>